<dbReference type="InterPro" id="IPR013083">
    <property type="entry name" value="Znf_RING/FYVE/PHD"/>
</dbReference>
<dbReference type="Gene3D" id="3.30.40.10">
    <property type="entry name" value="Zinc/RING finger domain, C3HC4 (zinc finger)"/>
    <property type="match status" value="1"/>
</dbReference>
<dbReference type="Proteomes" id="UP001201163">
    <property type="component" value="Unassembled WGS sequence"/>
</dbReference>
<proteinExistence type="inferred from homology"/>
<dbReference type="EMBL" id="JAKELL010000024">
    <property type="protein sequence ID" value="KAH8991982.1"/>
    <property type="molecule type" value="Genomic_DNA"/>
</dbReference>
<evidence type="ECO:0000313" key="6">
    <source>
        <dbReference type="EMBL" id="KAH8991982.1"/>
    </source>
</evidence>
<comment type="caution">
    <text evidence="6">The sequence shown here is derived from an EMBL/GenBank/DDBJ whole genome shotgun (WGS) entry which is preliminary data.</text>
</comment>
<dbReference type="PANTHER" id="PTHR13097">
    <property type="entry name" value="TRANSCRIPTION INITIATION FACTOR IIE, ALPHA SUBUNIT"/>
    <property type="match status" value="1"/>
</dbReference>
<accession>A0AAD4QAY5</accession>
<gene>
    <name evidence="6" type="ORF">EDB92DRAFT_1859288</name>
</gene>
<dbReference type="InterPro" id="IPR017919">
    <property type="entry name" value="TFIIE/TFIIEa_HTH"/>
</dbReference>
<reference evidence="6" key="1">
    <citation type="submission" date="2022-01" db="EMBL/GenBank/DDBJ databases">
        <title>Comparative genomics reveals a dynamic genome evolution in the ectomycorrhizal milk-cap (Lactarius) mushrooms.</title>
        <authorList>
            <consortium name="DOE Joint Genome Institute"/>
            <person name="Lebreton A."/>
            <person name="Tang N."/>
            <person name="Kuo A."/>
            <person name="LaButti K."/>
            <person name="Drula E."/>
            <person name="Barry K."/>
            <person name="Clum A."/>
            <person name="Lipzen A."/>
            <person name="Mousain D."/>
            <person name="Ng V."/>
            <person name="Wang R."/>
            <person name="Wang X."/>
            <person name="Dai Y."/>
            <person name="Henrissat B."/>
            <person name="Grigoriev I.V."/>
            <person name="Guerin-Laguette A."/>
            <person name="Yu F."/>
            <person name="Martin F.M."/>
        </authorList>
    </citation>
    <scope>NUCLEOTIDE SEQUENCE</scope>
    <source>
        <strain evidence="6">QP</strain>
    </source>
</reference>
<evidence type="ECO:0000313" key="7">
    <source>
        <dbReference type="Proteomes" id="UP001201163"/>
    </source>
</evidence>
<dbReference type="PROSITE" id="PS51344">
    <property type="entry name" value="HTH_TFE_IIE"/>
    <property type="match status" value="1"/>
</dbReference>
<evidence type="ECO:0000259" key="5">
    <source>
        <dbReference type="PROSITE" id="PS51344"/>
    </source>
</evidence>
<organism evidence="6 7">
    <name type="scientific">Lactarius akahatsu</name>
    <dbReference type="NCBI Taxonomy" id="416441"/>
    <lineage>
        <taxon>Eukaryota</taxon>
        <taxon>Fungi</taxon>
        <taxon>Dikarya</taxon>
        <taxon>Basidiomycota</taxon>
        <taxon>Agaricomycotina</taxon>
        <taxon>Agaricomycetes</taxon>
        <taxon>Russulales</taxon>
        <taxon>Russulaceae</taxon>
        <taxon>Lactarius</taxon>
    </lineage>
</organism>
<sequence length="509" mass="56652">MLTEENKAALYLLVQHVTRAFYDPRFIVVMDQLARHQVLKDDDLAGRVGLQVKELNKLMATLEKDWANTSNELKEGAQRSVGRQYFYVDYKRFCNVVKWRVAEMHRVIDTGLRNQLDNKGYICPLCSRSYTPLDADKIADYSRGVFICEDCKTELVDNENAENVRGSQDRMQRFNYQMRFIREGLRKSEEMVMPHFEISQYITKHFALDAAAQKAAGEPGHGLKVAGSTGERRQEDGIGIVLTTDKDEETVRRERDEEAAAKRQQNIMPAWHLKSTISGDLTALGIKENAQNPAAGAGAALVPPGQADADLDESLKGLGRVVRPSPLKTEVDLEEDDDEGVRPDAKTSNEADYYDQYYASLAASAAPSTQHTPSGEFSVLGDFEEDRKPNIEYLDSLNEHNKRSRSAEDDGAHADRTAVAERKLARVVGWGQTANGEVPMNGVPDGSSAVAGAAADADVDVDAPLPDDDPTVYVDGKPMPFSQVEEEHHDLMTADEWAAYFEIFQQRSS</sequence>
<keyword evidence="2" id="KW-0805">Transcription regulation</keyword>
<feature type="domain" description="HTH TFE/IIEalpha-type" evidence="5">
    <location>
        <begin position="10"/>
        <end position="98"/>
    </location>
</feature>
<feature type="region of interest" description="Disordered" evidence="4">
    <location>
        <begin position="317"/>
        <end position="349"/>
    </location>
</feature>
<dbReference type="AlphaFoldDB" id="A0AAD4QAY5"/>
<protein>
    <recommendedName>
        <fullName evidence="5">HTH TFE/IIEalpha-type domain-containing protein</fullName>
    </recommendedName>
</protein>
<evidence type="ECO:0000256" key="4">
    <source>
        <dbReference type="SAM" id="MobiDB-lite"/>
    </source>
</evidence>
<dbReference type="InterPro" id="IPR024550">
    <property type="entry name" value="TFIIEa/SarR/Rpc3_HTH_dom"/>
</dbReference>
<name>A0AAD4QAY5_9AGAM</name>
<dbReference type="PANTHER" id="PTHR13097:SF7">
    <property type="entry name" value="GENERAL TRANSCRIPTION FACTOR IIE SUBUNIT 1"/>
    <property type="match status" value="1"/>
</dbReference>
<dbReference type="Pfam" id="PF11521">
    <property type="entry name" value="TFIIE-A_C"/>
    <property type="match status" value="1"/>
</dbReference>
<dbReference type="Pfam" id="PF02002">
    <property type="entry name" value="TFIIE_alpha"/>
    <property type="match status" value="1"/>
</dbReference>
<evidence type="ECO:0000256" key="2">
    <source>
        <dbReference type="ARBA" id="ARBA00023015"/>
    </source>
</evidence>
<dbReference type="SUPFAM" id="SSF57783">
    <property type="entry name" value="Zinc beta-ribbon"/>
    <property type="match status" value="1"/>
</dbReference>
<dbReference type="GO" id="GO:0005673">
    <property type="term" value="C:transcription factor TFIIE complex"/>
    <property type="evidence" value="ECO:0007669"/>
    <property type="project" value="TreeGrafter"/>
</dbReference>
<dbReference type="InterPro" id="IPR039997">
    <property type="entry name" value="TFE"/>
</dbReference>
<keyword evidence="7" id="KW-1185">Reference proteome</keyword>
<dbReference type="GO" id="GO:0006367">
    <property type="term" value="P:transcription initiation at RNA polymerase II promoter"/>
    <property type="evidence" value="ECO:0007669"/>
    <property type="project" value="InterPro"/>
</dbReference>
<keyword evidence="3" id="KW-0804">Transcription</keyword>
<dbReference type="InterPro" id="IPR021600">
    <property type="entry name" value="TFIIE_asu_C"/>
</dbReference>
<feature type="compositionally biased region" description="Basic and acidic residues" evidence="4">
    <location>
        <begin position="397"/>
        <end position="416"/>
    </location>
</feature>
<dbReference type="SMART" id="SM00531">
    <property type="entry name" value="TFIIE"/>
    <property type="match status" value="1"/>
</dbReference>
<feature type="region of interest" description="Disordered" evidence="4">
    <location>
        <begin position="395"/>
        <end position="416"/>
    </location>
</feature>
<evidence type="ECO:0000256" key="1">
    <source>
        <dbReference type="ARBA" id="ARBA00008947"/>
    </source>
</evidence>
<comment type="similarity">
    <text evidence="1">Belongs to the TFIIE alpha subunit family.</text>
</comment>
<feature type="compositionally biased region" description="Basic and acidic residues" evidence="4">
    <location>
        <begin position="340"/>
        <end position="349"/>
    </location>
</feature>
<dbReference type="InterPro" id="IPR002853">
    <property type="entry name" value="TFIIE_asu"/>
</dbReference>
<evidence type="ECO:0000256" key="3">
    <source>
        <dbReference type="ARBA" id="ARBA00023163"/>
    </source>
</evidence>